<proteinExistence type="predicted"/>
<dbReference type="RefSeq" id="WP_200246338.1">
    <property type="nucleotide sequence ID" value="NZ_NRRY01000029.1"/>
</dbReference>
<sequence>MDAIIETDPTARAEYLKVCASNPSALAWTLAELAKLPAQSPQAGNRSHHQTPTPKVCCRDCRHFVASSTSPAAGLGRCSINAPASNRAPALWPAALHHCRDWRPITEGDTP</sequence>
<gene>
    <name evidence="1" type="ORF">CKO42_16385</name>
</gene>
<dbReference type="Proteomes" id="UP001138768">
    <property type="component" value="Unassembled WGS sequence"/>
</dbReference>
<accession>A0A9X0WAP3</accession>
<protein>
    <submittedName>
        <fullName evidence="1">Uncharacterized protein</fullName>
    </submittedName>
</protein>
<dbReference type="AlphaFoldDB" id="A0A9X0WAP3"/>
<evidence type="ECO:0000313" key="2">
    <source>
        <dbReference type="Proteomes" id="UP001138768"/>
    </source>
</evidence>
<keyword evidence="2" id="KW-1185">Reference proteome</keyword>
<evidence type="ECO:0000313" key="1">
    <source>
        <dbReference type="EMBL" id="MBK1619989.1"/>
    </source>
</evidence>
<dbReference type="EMBL" id="NRRY01000029">
    <property type="protein sequence ID" value="MBK1619989.1"/>
    <property type="molecule type" value="Genomic_DNA"/>
</dbReference>
<reference evidence="1 2" key="1">
    <citation type="journal article" date="2020" name="Microorganisms">
        <title>Osmotic Adaptation and Compatible Solute Biosynthesis of Phototrophic Bacteria as Revealed from Genome Analyses.</title>
        <authorList>
            <person name="Imhoff J.F."/>
            <person name="Rahn T."/>
            <person name="Kunzel S."/>
            <person name="Keller A."/>
            <person name="Neulinger S.C."/>
        </authorList>
    </citation>
    <scope>NUCLEOTIDE SEQUENCE [LARGE SCALE GENOMIC DNA]</scope>
    <source>
        <strain evidence="1 2">DSM 25653</strain>
    </source>
</reference>
<comment type="caution">
    <text evidence="1">The sequence shown here is derived from an EMBL/GenBank/DDBJ whole genome shotgun (WGS) entry which is preliminary data.</text>
</comment>
<name>A0A9X0WAP3_9GAMM</name>
<organism evidence="1 2">
    <name type="scientific">Lamprobacter modestohalophilus</name>
    <dbReference type="NCBI Taxonomy" id="1064514"/>
    <lineage>
        <taxon>Bacteria</taxon>
        <taxon>Pseudomonadati</taxon>
        <taxon>Pseudomonadota</taxon>
        <taxon>Gammaproteobacteria</taxon>
        <taxon>Chromatiales</taxon>
        <taxon>Chromatiaceae</taxon>
        <taxon>Lamprobacter</taxon>
    </lineage>
</organism>